<comment type="similarity">
    <text evidence="1">Belongs to the TelA family.</text>
</comment>
<dbReference type="AlphaFoldDB" id="A0A1I0YEZ9"/>
<gene>
    <name evidence="4" type="ORF">SAMN05216249_10989</name>
</gene>
<dbReference type="InterPro" id="IPR008863">
    <property type="entry name" value="Toxic_anion-R_TelA"/>
</dbReference>
<evidence type="ECO:0000313" key="5">
    <source>
        <dbReference type="Proteomes" id="UP000198838"/>
    </source>
</evidence>
<proteinExistence type="inferred from homology"/>
<feature type="coiled-coil region" evidence="2">
    <location>
        <begin position="147"/>
        <end position="174"/>
    </location>
</feature>
<keyword evidence="5" id="KW-1185">Reference proteome</keyword>
<evidence type="ECO:0000313" key="4">
    <source>
        <dbReference type="EMBL" id="SFB10753.1"/>
    </source>
</evidence>
<dbReference type="OrthoDB" id="9768858at2"/>
<sequence>MGLNFEKPEETTQTTQNTPHVLEKDEYEVMPFSIQEDKKELVSKYEGSPEVDALISQVSVNDLDSIVSFGADVAENIGRCSDAVLNSMSMSKIDDTSEMLKTLGKIMDKFDINEIKEDKGLLSKIFGNAKKQIEKILDKYRTMGDEVDKIYVQLKQYESEIKDSNKKLDSMFETNLEYYHSLEKYILAGEQGVKEIEAYIAQRRAEFEATGDATIQMELSGLEQAQLLLEQRVQDLRIAENVAMQSIPMLKTMQFSNMNLVRKINSAFIITLPVFKQALSQAILLKRQKVQAEAMSALDERTNEMLLKNAQNTVAMSKMTTQLASGSSIKADTLEKTWQTIVSGINETQQIQENAKRQRIEDQAKLNRIKEEFNQMAQGRKVQ</sequence>
<protein>
    <submittedName>
        <fullName evidence="4">Uncharacterized conserved protein YaaN involved in tellurite resistance</fullName>
    </submittedName>
</protein>
<evidence type="ECO:0000256" key="3">
    <source>
        <dbReference type="SAM" id="MobiDB-lite"/>
    </source>
</evidence>
<evidence type="ECO:0000256" key="1">
    <source>
        <dbReference type="PIRNR" id="PIRNR026508"/>
    </source>
</evidence>
<name>A0A1I0YEZ9_9FIRM</name>
<dbReference type="PANTHER" id="PTHR38432">
    <property type="entry name" value="TELA-LIKE PROTEIN SAOUHSC_01408"/>
    <property type="match status" value="1"/>
</dbReference>
<dbReference type="PANTHER" id="PTHR38432:SF2">
    <property type="entry name" value="TELLURITE RESISTANCE PROTEIN"/>
    <property type="match status" value="1"/>
</dbReference>
<reference evidence="4 5" key="1">
    <citation type="submission" date="2016-10" db="EMBL/GenBank/DDBJ databases">
        <authorList>
            <person name="de Groot N.N."/>
        </authorList>
    </citation>
    <scope>NUCLEOTIDE SEQUENCE [LARGE SCALE GENOMIC DNA]</scope>
    <source>
        <strain evidence="4 5">DSM 5522</strain>
    </source>
</reference>
<dbReference type="STRING" id="1120918.SAMN05216249_10989"/>
<feature type="region of interest" description="Disordered" evidence="3">
    <location>
        <begin position="1"/>
        <end position="20"/>
    </location>
</feature>
<dbReference type="PIRSF" id="PIRSF026508">
    <property type="entry name" value="TelA"/>
    <property type="match status" value="1"/>
</dbReference>
<organism evidence="4 5">
    <name type="scientific">Acetitomaculum ruminis DSM 5522</name>
    <dbReference type="NCBI Taxonomy" id="1120918"/>
    <lineage>
        <taxon>Bacteria</taxon>
        <taxon>Bacillati</taxon>
        <taxon>Bacillota</taxon>
        <taxon>Clostridia</taxon>
        <taxon>Lachnospirales</taxon>
        <taxon>Lachnospiraceae</taxon>
        <taxon>Acetitomaculum</taxon>
    </lineage>
</organism>
<dbReference type="Pfam" id="PF05816">
    <property type="entry name" value="TelA"/>
    <property type="match status" value="1"/>
</dbReference>
<keyword evidence="2" id="KW-0175">Coiled coil</keyword>
<dbReference type="Proteomes" id="UP000198838">
    <property type="component" value="Unassembled WGS sequence"/>
</dbReference>
<evidence type="ECO:0000256" key="2">
    <source>
        <dbReference type="SAM" id="Coils"/>
    </source>
</evidence>
<feature type="compositionally biased region" description="Basic and acidic residues" evidence="3">
    <location>
        <begin position="1"/>
        <end position="10"/>
    </location>
</feature>
<dbReference type="EMBL" id="FOJY01000009">
    <property type="protein sequence ID" value="SFB10753.1"/>
    <property type="molecule type" value="Genomic_DNA"/>
</dbReference>
<dbReference type="RefSeq" id="WP_092872309.1">
    <property type="nucleotide sequence ID" value="NZ_FOJY01000009.1"/>
</dbReference>
<accession>A0A1I0YEZ9</accession>